<dbReference type="RefSeq" id="WP_179532097.1">
    <property type="nucleotide sequence ID" value="NZ_BAAAPP010000008.1"/>
</dbReference>
<proteinExistence type="predicted"/>
<dbReference type="CDD" id="cd02549">
    <property type="entry name" value="Peptidase_C39A"/>
    <property type="match status" value="1"/>
</dbReference>
<dbReference type="AlphaFoldDB" id="A0A7Y9YFP1"/>
<feature type="signal peptide" evidence="2">
    <location>
        <begin position="1"/>
        <end position="26"/>
    </location>
</feature>
<dbReference type="Proteomes" id="UP000537326">
    <property type="component" value="Unassembled WGS sequence"/>
</dbReference>
<keyword evidence="2" id="KW-0732">Signal</keyword>
<reference evidence="4 5" key="1">
    <citation type="submission" date="2020-07" db="EMBL/GenBank/DDBJ databases">
        <title>Sequencing the genomes of 1000 actinobacteria strains.</title>
        <authorList>
            <person name="Klenk H.-P."/>
        </authorList>
    </citation>
    <scope>NUCLEOTIDE SEQUENCE [LARGE SCALE GENOMIC DNA]</scope>
    <source>
        <strain evidence="4 5">DSM 18248</strain>
    </source>
</reference>
<evidence type="ECO:0000313" key="5">
    <source>
        <dbReference type="Proteomes" id="UP000537326"/>
    </source>
</evidence>
<name>A0A7Y9YFP1_9ACTN</name>
<gene>
    <name evidence="4" type="ORF">BKA05_002918</name>
</gene>
<dbReference type="InterPro" id="IPR039564">
    <property type="entry name" value="Peptidase_C39-like"/>
</dbReference>
<evidence type="ECO:0000313" key="4">
    <source>
        <dbReference type="EMBL" id="NYI11403.1"/>
    </source>
</evidence>
<evidence type="ECO:0000256" key="1">
    <source>
        <dbReference type="SAM" id="MobiDB-lite"/>
    </source>
</evidence>
<feature type="chain" id="PRO_5039702879" description="Peptidase C39-like domain-containing protein" evidence="2">
    <location>
        <begin position="27"/>
        <end position="410"/>
    </location>
</feature>
<comment type="caution">
    <text evidence="4">The sequence shown here is derived from an EMBL/GenBank/DDBJ whole genome shotgun (WGS) entry which is preliminary data.</text>
</comment>
<dbReference type="InterPro" id="IPR039563">
    <property type="entry name" value="Peptidase_C39_single_dom"/>
</dbReference>
<organism evidence="4 5">
    <name type="scientific">Nocardioides marinus</name>
    <dbReference type="NCBI Taxonomy" id="374514"/>
    <lineage>
        <taxon>Bacteria</taxon>
        <taxon>Bacillati</taxon>
        <taxon>Actinomycetota</taxon>
        <taxon>Actinomycetes</taxon>
        <taxon>Propionibacteriales</taxon>
        <taxon>Nocardioidaceae</taxon>
        <taxon>Nocardioides</taxon>
    </lineage>
</organism>
<evidence type="ECO:0000259" key="3">
    <source>
        <dbReference type="Pfam" id="PF13529"/>
    </source>
</evidence>
<dbReference type="EMBL" id="JACBZI010000001">
    <property type="protein sequence ID" value="NYI11403.1"/>
    <property type="molecule type" value="Genomic_DNA"/>
</dbReference>
<evidence type="ECO:0000256" key="2">
    <source>
        <dbReference type="SAM" id="SignalP"/>
    </source>
</evidence>
<feature type="compositionally biased region" description="Low complexity" evidence="1">
    <location>
        <begin position="198"/>
        <end position="212"/>
    </location>
</feature>
<keyword evidence="5" id="KW-1185">Reference proteome</keyword>
<protein>
    <recommendedName>
        <fullName evidence="3">Peptidase C39-like domain-containing protein</fullName>
    </recommendedName>
</protein>
<feature type="region of interest" description="Disordered" evidence="1">
    <location>
        <begin position="186"/>
        <end position="218"/>
    </location>
</feature>
<dbReference type="Pfam" id="PF13529">
    <property type="entry name" value="Peptidase_C39_2"/>
    <property type="match status" value="1"/>
</dbReference>
<dbReference type="Gene3D" id="3.90.70.10">
    <property type="entry name" value="Cysteine proteinases"/>
    <property type="match status" value="1"/>
</dbReference>
<feature type="domain" description="Peptidase C39-like" evidence="3">
    <location>
        <begin position="225"/>
        <end position="377"/>
    </location>
</feature>
<accession>A0A7Y9YFP1</accession>
<sequence>MRRLLPSLLPGLVLTLAAPWAPVVLASGAPAEARAAGKIQSDLTGWTGEQLVDGRTAGTVVRRGRVFLKSPVTTTRVDGTTYDVGRWVSRWARPGFGFTELVASWEAKTPGDSMIEVEVRGRDASGRKSSWDSLGRWAYGDRYSERTSLGSQDDDLARVATDTWRTASSAGLERWRLRVSLLRRTGASTKPPSVGHVAATTSRRPSSSPATSKPGKVARAGGAVLDVPRYSQMVHQGHYPQWGNGGEAWCSPTSVSMVLGYYDALPKEKDYAWVPEGHAAPWVDHAARSTFDHGYDGTGNWSFNVAYAARLVGRADVSRLPDLRAVERLVADGVPVIVSIAFGSGELSGAPISASNGHLLVVVGFTADGDVVVNDPAADSPAGVRRTYDRGQLERAWLDASTGTAYVLRD</sequence>